<dbReference type="Proteomes" id="UP000498980">
    <property type="component" value="Unassembled WGS sequence"/>
</dbReference>
<protein>
    <submittedName>
        <fullName evidence="4">Oxidoreductase</fullName>
    </submittedName>
    <submittedName>
        <fullName evidence="5">Xanthine dehydrogenase YagR molybdenum-binding subunit</fullName>
        <ecNumber evidence="5">1.17.1.4</ecNumber>
    </submittedName>
</protein>
<dbReference type="EMBL" id="BLWC01000001">
    <property type="protein sequence ID" value="GFN01185.1"/>
    <property type="molecule type" value="Genomic_DNA"/>
</dbReference>
<dbReference type="EC" id="1.17.1.4" evidence="5"/>
<feature type="domain" description="Aldehyde oxidase/xanthine dehydrogenase a/b hammerhead" evidence="3">
    <location>
        <begin position="18"/>
        <end position="131"/>
    </location>
</feature>
<dbReference type="GO" id="GO:0004854">
    <property type="term" value="F:xanthine dehydrogenase activity"/>
    <property type="evidence" value="ECO:0007669"/>
    <property type="project" value="UniProtKB-EC"/>
</dbReference>
<evidence type="ECO:0000313" key="5">
    <source>
        <dbReference type="EMBL" id="NYE44637.1"/>
    </source>
</evidence>
<dbReference type="Gene3D" id="3.30.365.10">
    <property type="entry name" value="Aldehyde oxidase/xanthine dehydrogenase, molybdopterin binding domain"/>
    <property type="match status" value="4"/>
</dbReference>
<comment type="caution">
    <text evidence="4">The sequence shown here is derived from an EMBL/GenBank/DDBJ whole genome shotgun (WGS) entry which is preliminary data.</text>
</comment>
<organism evidence="4 6">
    <name type="scientific">Streptomyces fulvorobeus</name>
    <dbReference type="NCBI Taxonomy" id="284028"/>
    <lineage>
        <taxon>Bacteria</taxon>
        <taxon>Bacillati</taxon>
        <taxon>Actinomycetota</taxon>
        <taxon>Actinomycetes</taxon>
        <taxon>Kitasatosporales</taxon>
        <taxon>Streptomycetaceae</taxon>
        <taxon>Streptomyces</taxon>
    </lineage>
</organism>
<dbReference type="SUPFAM" id="SSF56003">
    <property type="entry name" value="Molybdenum cofactor-binding domain"/>
    <property type="match status" value="1"/>
</dbReference>
<name>A0A7J0CHC4_9ACTN</name>
<sequence length="709" mass="75106">MTSVGTPLERQDARAKVTGTATYAYEHRVEGVLYAWPVTSTVAKGRVVDIDMDSAMATPGVVAVLHADNAARLETNIDLGPVQQASVPELFVLQSKKIAYRGQIVAAVIASSAEAAREGAEKLVVHCEEQAHDVVFRARDPRAYVPSVLGDLGPGNVNRGDADAALEAAEVVVDVAYSTPAQLPHPMEPHSTLASWTEGRLTLYSSEQGPSNTSQAFAALLAMDADDVEVVCDYVGGGFGAKAAPRPPAVLAVLAAKLVGRPVKVAWNRRLMTAHATYRSPTAQRIRLGADGQGKLSAIVHEAQHMTSALSDYVDQTASSARMMYAAEHARTTATAVRLDVPSAGWMRGPGETPGMFGLECAMDELAHRLDLDPIELRIRNEPEVDPSDGKPFSSRNLVACLQTGAEQFGWVSRDRRPGTRRHGRWLVGTGVAASRYPVFTVPSRASATAETDGTFTVAIGAVDIGTGSRTVLAQIAADALEVPVARVRLDLGRASYSAAAFAGASLGTASWGWAVDKAGRVLRDRLRDGAPLGTTVDVDTTEEVSAMRDVSRNAYGAQFAEVKVDAVTGQIRVERMLGVFAAGRIINPRTARSQLIGGMIMGIGGTLMEAADIDETFGDFVQSDLAGYHFPTHADIGDIDVVMLPETDDELSPVGGKGIGEIGVVGAAAAVANAVHHATGRRFRDLPLRLEDLRNASPASMSLHQSLR</sequence>
<proteinExistence type="predicted"/>
<evidence type="ECO:0000313" key="6">
    <source>
        <dbReference type="Proteomes" id="UP000498980"/>
    </source>
</evidence>
<evidence type="ECO:0000313" key="4">
    <source>
        <dbReference type="EMBL" id="GFN01185.1"/>
    </source>
</evidence>
<dbReference type="Pfam" id="PF01315">
    <property type="entry name" value="Ald_Xan_dh_C"/>
    <property type="match status" value="1"/>
</dbReference>
<evidence type="ECO:0000259" key="3">
    <source>
        <dbReference type="SMART" id="SM01008"/>
    </source>
</evidence>
<keyword evidence="1" id="KW-0500">Molybdenum</keyword>
<keyword evidence="6" id="KW-1185">Reference proteome</keyword>
<dbReference type="EMBL" id="JACCCF010000001">
    <property type="protein sequence ID" value="NYE44637.1"/>
    <property type="molecule type" value="Genomic_DNA"/>
</dbReference>
<dbReference type="GO" id="GO:0005506">
    <property type="term" value="F:iron ion binding"/>
    <property type="evidence" value="ECO:0007669"/>
    <property type="project" value="InterPro"/>
</dbReference>
<gene>
    <name evidence="5" type="ORF">HEB29_005648</name>
    <name evidence="4" type="ORF">Sfulv_59950</name>
</gene>
<evidence type="ECO:0000313" key="7">
    <source>
        <dbReference type="Proteomes" id="UP000530403"/>
    </source>
</evidence>
<dbReference type="Pfam" id="PF20256">
    <property type="entry name" value="MoCoBD_2"/>
    <property type="match status" value="2"/>
</dbReference>
<reference evidence="4 6" key="1">
    <citation type="submission" date="2020-05" db="EMBL/GenBank/DDBJ databases">
        <title>Whole genome shotgun sequence of Streptomyces fulvorobeus NBRC 15897.</title>
        <authorList>
            <person name="Komaki H."/>
            <person name="Tamura T."/>
        </authorList>
    </citation>
    <scope>NUCLEOTIDE SEQUENCE [LARGE SCALE GENOMIC DNA]</scope>
    <source>
        <strain evidence="4 6">NBRC 15897</strain>
    </source>
</reference>
<dbReference type="InterPro" id="IPR036856">
    <property type="entry name" value="Ald_Oxase/Xan_DH_a/b_sf"/>
</dbReference>
<dbReference type="RefSeq" id="WP_173317275.1">
    <property type="nucleotide sequence ID" value="NZ_BAAAUE010000022.1"/>
</dbReference>
<dbReference type="Proteomes" id="UP000530403">
    <property type="component" value="Unassembled WGS sequence"/>
</dbReference>
<dbReference type="InterPro" id="IPR008274">
    <property type="entry name" value="AldOxase/xan_DH_MoCoBD1"/>
</dbReference>
<evidence type="ECO:0000256" key="2">
    <source>
        <dbReference type="ARBA" id="ARBA00023002"/>
    </source>
</evidence>
<dbReference type="AlphaFoldDB" id="A0A7J0CHC4"/>
<dbReference type="InterPro" id="IPR037165">
    <property type="entry name" value="AldOxase/xan_DH_Mopterin-bd_sf"/>
</dbReference>
<accession>A0A7J0CHC4</accession>
<dbReference type="SMART" id="SM01008">
    <property type="entry name" value="Ald_Xan_dh_C"/>
    <property type="match status" value="1"/>
</dbReference>
<dbReference type="InterPro" id="IPR016208">
    <property type="entry name" value="Ald_Oxase/xanthine_DH-like"/>
</dbReference>
<keyword evidence="2 5" id="KW-0560">Oxidoreductase</keyword>
<dbReference type="InterPro" id="IPR000674">
    <property type="entry name" value="Ald_Oxase/Xan_DH_a/b"/>
</dbReference>
<evidence type="ECO:0000256" key="1">
    <source>
        <dbReference type="ARBA" id="ARBA00022505"/>
    </source>
</evidence>
<dbReference type="Pfam" id="PF02738">
    <property type="entry name" value="MoCoBD_1"/>
    <property type="match status" value="1"/>
</dbReference>
<dbReference type="InterPro" id="IPR046867">
    <property type="entry name" value="AldOxase/xan_DH_MoCoBD2"/>
</dbReference>
<dbReference type="SUPFAM" id="SSF54665">
    <property type="entry name" value="CO dehydrogenase molybdoprotein N-domain-like"/>
    <property type="match status" value="1"/>
</dbReference>
<dbReference type="PANTHER" id="PTHR11908:SF132">
    <property type="entry name" value="ALDEHYDE OXIDASE 1-RELATED"/>
    <property type="match status" value="1"/>
</dbReference>
<reference evidence="5 7" key="2">
    <citation type="submission" date="2020-07" db="EMBL/GenBank/DDBJ databases">
        <title>Sequencing the genomes of 1000 actinobacteria strains.</title>
        <authorList>
            <person name="Klenk H.-P."/>
        </authorList>
    </citation>
    <scope>NUCLEOTIDE SEQUENCE [LARGE SCALE GENOMIC DNA]</scope>
    <source>
        <strain evidence="5 7">DSM 41455</strain>
    </source>
</reference>
<dbReference type="PANTHER" id="PTHR11908">
    <property type="entry name" value="XANTHINE DEHYDROGENASE"/>
    <property type="match status" value="1"/>
</dbReference>
<dbReference type="Gene3D" id="3.90.1170.50">
    <property type="entry name" value="Aldehyde oxidase/xanthine dehydrogenase, a/b hammerhead"/>
    <property type="match status" value="1"/>
</dbReference>